<organism evidence="1 2">
    <name type="scientific">Roseimaritima ulvae</name>
    <dbReference type="NCBI Taxonomy" id="980254"/>
    <lineage>
        <taxon>Bacteria</taxon>
        <taxon>Pseudomonadati</taxon>
        <taxon>Planctomycetota</taxon>
        <taxon>Planctomycetia</taxon>
        <taxon>Pirellulales</taxon>
        <taxon>Pirellulaceae</taxon>
        <taxon>Roseimaritima</taxon>
    </lineage>
</organism>
<accession>A0A5B9QNP7</accession>
<reference evidence="1 2" key="1">
    <citation type="submission" date="2019-08" db="EMBL/GenBank/DDBJ databases">
        <title>Deep-cultivation of Planctomycetes and their phenomic and genomic characterization uncovers novel biology.</title>
        <authorList>
            <person name="Wiegand S."/>
            <person name="Jogler M."/>
            <person name="Boedeker C."/>
            <person name="Pinto D."/>
            <person name="Vollmers J."/>
            <person name="Rivas-Marin E."/>
            <person name="Kohn T."/>
            <person name="Peeters S.H."/>
            <person name="Heuer A."/>
            <person name="Rast P."/>
            <person name="Oberbeckmann S."/>
            <person name="Bunk B."/>
            <person name="Jeske O."/>
            <person name="Meyerdierks A."/>
            <person name="Storesund J.E."/>
            <person name="Kallscheuer N."/>
            <person name="Luecker S."/>
            <person name="Lage O.M."/>
            <person name="Pohl T."/>
            <person name="Merkel B.J."/>
            <person name="Hornburger P."/>
            <person name="Mueller R.-W."/>
            <person name="Bruemmer F."/>
            <person name="Labrenz M."/>
            <person name="Spormann A.M."/>
            <person name="Op den Camp H."/>
            <person name="Overmann J."/>
            <person name="Amann R."/>
            <person name="Jetten M.S.M."/>
            <person name="Mascher T."/>
            <person name="Medema M.H."/>
            <person name="Devos D.P."/>
            <person name="Kaster A.-K."/>
            <person name="Ovreas L."/>
            <person name="Rohde M."/>
            <person name="Galperin M.Y."/>
            <person name="Jogler C."/>
        </authorList>
    </citation>
    <scope>NUCLEOTIDE SEQUENCE [LARGE SCALE GENOMIC DNA]</scope>
    <source>
        <strain evidence="1 2">UC8</strain>
    </source>
</reference>
<dbReference type="RefSeq" id="WP_068133072.1">
    <property type="nucleotide sequence ID" value="NZ_CP042914.1"/>
</dbReference>
<dbReference type="Proteomes" id="UP000325286">
    <property type="component" value="Chromosome"/>
</dbReference>
<proteinExistence type="predicted"/>
<dbReference type="AlphaFoldDB" id="A0A5B9QNP7"/>
<dbReference type="PANTHER" id="PTHR41532">
    <property type="entry name" value="FIXS PROTEIN"/>
    <property type="match status" value="1"/>
</dbReference>
<gene>
    <name evidence="1" type="ORF">UC8_15650</name>
</gene>
<evidence type="ECO:0000313" key="2">
    <source>
        <dbReference type="Proteomes" id="UP000325286"/>
    </source>
</evidence>
<dbReference type="InterPro" id="IPR004714">
    <property type="entry name" value="Cyt_oxidase_maturation_cbb3"/>
</dbReference>
<dbReference type="Pfam" id="PF03597">
    <property type="entry name" value="FixS"/>
    <property type="match status" value="1"/>
</dbReference>
<dbReference type="EMBL" id="CP042914">
    <property type="protein sequence ID" value="QEG39569.1"/>
    <property type="molecule type" value="Genomic_DNA"/>
</dbReference>
<evidence type="ECO:0000313" key="1">
    <source>
        <dbReference type="EMBL" id="QEG39569.1"/>
    </source>
</evidence>
<protein>
    <submittedName>
        <fullName evidence="1">Cytochrome oxidase maturation protein cbb3-type</fullName>
    </submittedName>
</protein>
<dbReference type="NCBIfam" id="TIGR00847">
    <property type="entry name" value="ccoS"/>
    <property type="match status" value="1"/>
</dbReference>
<keyword evidence="2" id="KW-1185">Reference proteome</keyword>
<name>A0A5B9QNP7_9BACT</name>
<dbReference type="KEGG" id="rul:UC8_15650"/>
<dbReference type="PANTHER" id="PTHR41532:SF1">
    <property type="entry name" value="FIXS PROTEIN"/>
    <property type="match status" value="1"/>
</dbReference>
<sequence length="61" mass="6512">MSVLYIALPLALLLGGGGMLACVYCIRNGQYEDLDTPAIRILVDERPTEDANDAEDAAETA</sequence>